<gene>
    <name evidence="4" type="ORF">CLIB1423_16S02212</name>
</gene>
<dbReference type="CDD" id="cd21437">
    <property type="entry name" value="zf-HIT_ZNHIT1_like"/>
    <property type="match status" value="1"/>
</dbReference>
<evidence type="ECO:0000256" key="1">
    <source>
        <dbReference type="PROSITE-ProRule" id="PRU00453"/>
    </source>
</evidence>
<keyword evidence="1" id="KW-0862">Zinc</keyword>
<feature type="compositionally biased region" description="Low complexity" evidence="2">
    <location>
        <begin position="37"/>
        <end position="57"/>
    </location>
</feature>
<keyword evidence="1" id="KW-0479">Metal-binding</keyword>
<dbReference type="GO" id="GO:0008270">
    <property type="term" value="F:zinc ion binding"/>
    <property type="evidence" value="ECO:0007669"/>
    <property type="project" value="UniProtKB-UniRule"/>
</dbReference>
<feature type="domain" description="HIT-type" evidence="3">
    <location>
        <begin position="230"/>
        <end position="263"/>
    </location>
</feature>
<dbReference type="InterPro" id="IPR007529">
    <property type="entry name" value="Znf_HIT"/>
</dbReference>
<dbReference type="PROSITE" id="PS51083">
    <property type="entry name" value="ZF_HIT"/>
    <property type="match status" value="1"/>
</dbReference>
<evidence type="ECO:0000313" key="4">
    <source>
        <dbReference type="EMBL" id="CAH2354417.1"/>
    </source>
</evidence>
<protein>
    <recommendedName>
        <fullName evidence="3">HIT-type domain-containing protein</fullName>
    </recommendedName>
</protein>
<feature type="compositionally biased region" description="Polar residues" evidence="2">
    <location>
        <begin position="9"/>
        <end position="25"/>
    </location>
</feature>
<keyword evidence="1" id="KW-0863">Zinc-finger</keyword>
<keyword evidence="5" id="KW-1185">Reference proteome</keyword>
<dbReference type="Proteomes" id="UP000837801">
    <property type="component" value="Unassembled WGS sequence"/>
</dbReference>
<sequence length="264" mass="28686">MLVEEVPKTSAQKGSTVYFTSSVNLTARPPSYQDRLGSSNLGSSISNESSGNNNENGNGAGGDGSSSNNGSSSNRFAKSRPKINYNLNHLMNAQTSVNDASNATKGQLKSAQQIQIERLISRRIGELNKENNGSMSNFEIPKNFADSRNGTLGGDKKKARLGNTPSTKKILAARRNLASYFEEERNVLNINTILSLNYQFVDELEPMSVESSAKRQRLSRSLVKPKVKLCCICGGNSGYARCEACGLFSCSVRCNKLHLESRCV</sequence>
<accession>A0A9P0QRY7</accession>
<comment type="caution">
    <text evidence="4">The sequence shown here is derived from an EMBL/GenBank/DDBJ whole genome shotgun (WGS) entry which is preliminary data.</text>
</comment>
<dbReference type="OrthoDB" id="406844at2759"/>
<dbReference type="AlphaFoldDB" id="A0A9P0QRY7"/>
<evidence type="ECO:0000313" key="5">
    <source>
        <dbReference type="Proteomes" id="UP000837801"/>
    </source>
</evidence>
<evidence type="ECO:0000256" key="2">
    <source>
        <dbReference type="SAM" id="MobiDB-lite"/>
    </source>
</evidence>
<proteinExistence type="predicted"/>
<dbReference type="EMBL" id="CAKXYY010000016">
    <property type="protein sequence ID" value="CAH2354417.1"/>
    <property type="molecule type" value="Genomic_DNA"/>
</dbReference>
<reference evidence="4" key="1">
    <citation type="submission" date="2022-03" db="EMBL/GenBank/DDBJ databases">
        <authorList>
            <person name="Legras J.-L."/>
            <person name="Devillers H."/>
            <person name="Grondin C."/>
        </authorList>
    </citation>
    <scope>NUCLEOTIDE SEQUENCE</scope>
    <source>
        <strain evidence="4">CLIB 1423</strain>
    </source>
</reference>
<feature type="region of interest" description="Disordered" evidence="2">
    <location>
        <begin position="1"/>
        <end position="78"/>
    </location>
</feature>
<name>A0A9P0QRY7_9ASCO</name>
<evidence type="ECO:0000259" key="3">
    <source>
        <dbReference type="PROSITE" id="PS51083"/>
    </source>
</evidence>
<organism evidence="4 5">
    <name type="scientific">[Candida] railenensis</name>
    <dbReference type="NCBI Taxonomy" id="45579"/>
    <lineage>
        <taxon>Eukaryota</taxon>
        <taxon>Fungi</taxon>
        <taxon>Dikarya</taxon>
        <taxon>Ascomycota</taxon>
        <taxon>Saccharomycotina</taxon>
        <taxon>Pichiomycetes</taxon>
        <taxon>Debaryomycetaceae</taxon>
        <taxon>Kurtzmaniella</taxon>
    </lineage>
</organism>
<feature type="compositionally biased region" description="Low complexity" evidence="2">
    <location>
        <begin position="65"/>
        <end position="74"/>
    </location>
</feature>